<gene>
    <name evidence="10" type="ORF">HT102_05295</name>
</gene>
<keyword evidence="5 7" id="KW-0472">Membrane</keyword>
<evidence type="ECO:0000313" key="10">
    <source>
        <dbReference type="EMBL" id="MBD8505897.1"/>
    </source>
</evidence>
<reference evidence="10" key="1">
    <citation type="submission" date="2020-09" db="EMBL/GenBank/DDBJ databases">
        <title>Hoyosella lacisalsi sp. nov., a halotolerant actinobacterium isolated from soil of Lake Gudzhirganskoe.</title>
        <authorList>
            <person name="Yang Q."/>
            <person name="Guo P.Y."/>
            <person name="Liu S.W."/>
            <person name="Li F.N."/>
            <person name="Sun C.H."/>
        </authorList>
    </citation>
    <scope>NUCLEOTIDE SEQUENCE</scope>
    <source>
        <strain evidence="10">G463</strain>
    </source>
</reference>
<dbReference type="Pfam" id="PF02687">
    <property type="entry name" value="FtsX"/>
    <property type="match status" value="2"/>
</dbReference>
<proteinExistence type="inferred from homology"/>
<keyword evidence="2" id="KW-1003">Cell membrane</keyword>
<sequence>MRKVSLRNLGAHKLRLFLTVLAVVLGTAFVTGSFVFTDTLKKTFDQIFTGDSQGVDVRVVAENQASLGVPLDLADQIATLPDVRDSIKYAGGQVILIKDGSAVQTGGAPSQGQPYFPPEAAIGQPIEMVSGEPPSREGEVIINTSGMERAGLEVGDEVDVLVPNSGTVTVTVTGTYDLPVDVGGFIGVQFIEQQALELFSDGDHVTRLDLAAAEGVSQDELRDQVAALVPDGFEVLSGSEARDNQQNELEQNLSFINYFLLAFGAIALVVGTFIIYNTFAMIVAQRLREMALLRAIGASRKQISRSVIFEALVVGIIGSVLGLAAGVGIAYGLRIVLDATGLGLPGGALALEPRTVIVALAVGILVTIVSAYAPARRASRIPPVAAMREENSSASDSTRARTLIGAVIGVPALALLIWGTEYTGQAGALRVGIGAGLLILAVLLATPGLSKPAIGALGVLSKPFGATGKLARTNAIRNPRRTAATAFALTLGLTLVTVIGVLGNSAKVSIDDLIDQGVEADYVLSGPQMTGVPGVVAPAVERVRGVEKAAALKIAPGFIDGQNVTGTSLVGGVDGVLEVPMIDGSSDLDGRSVMLDEATSERFGLAIGDTASIERPSRDGTVDAEVIGIFERNSLTAAMVLSDEAMDALIPAFVQTTIFVMVVAEDGTDPAGLRESIEQAVEPFVVVQVMDREEFKNSQAQQINLILSLLYALLALAVVIAVLGIINTLALSVVERRREIGMLRAVGMHRKQVRRTIYIESALIAVFGAALGVALGVLFGWAFVETLRDEGLRILAVPWGQVVLMLVGSAIVGVLAALWPANRAARTKPLEAIADL</sequence>
<dbReference type="GO" id="GO:0022857">
    <property type="term" value="F:transmembrane transporter activity"/>
    <property type="evidence" value="ECO:0007669"/>
    <property type="project" value="TreeGrafter"/>
</dbReference>
<feature type="domain" description="MacB-like periplasmic core" evidence="9">
    <location>
        <begin position="482"/>
        <end position="679"/>
    </location>
</feature>
<evidence type="ECO:0000313" key="11">
    <source>
        <dbReference type="Proteomes" id="UP000642993"/>
    </source>
</evidence>
<dbReference type="Pfam" id="PF12704">
    <property type="entry name" value="MacB_PCD"/>
    <property type="match status" value="2"/>
</dbReference>
<protein>
    <submittedName>
        <fullName evidence="10">FtsX-like permease family protein</fullName>
    </submittedName>
</protein>
<feature type="transmembrane region" description="Helical" evidence="7">
    <location>
        <begin position="482"/>
        <end position="503"/>
    </location>
</feature>
<dbReference type="InterPro" id="IPR025857">
    <property type="entry name" value="MacB_PCD"/>
</dbReference>
<dbReference type="AlphaFoldDB" id="A0A927PLZ3"/>
<dbReference type="GO" id="GO:0005886">
    <property type="term" value="C:plasma membrane"/>
    <property type="evidence" value="ECO:0007669"/>
    <property type="project" value="UniProtKB-SubCell"/>
</dbReference>
<dbReference type="Proteomes" id="UP000642993">
    <property type="component" value="Unassembled WGS sequence"/>
</dbReference>
<feature type="transmembrane region" description="Helical" evidence="7">
    <location>
        <begin position="402"/>
        <end position="420"/>
    </location>
</feature>
<evidence type="ECO:0000259" key="9">
    <source>
        <dbReference type="Pfam" id="PF12704"/>
    </source>
</evidence>
<evidence type="ECO:0000256" key="4">
    <source>
        <dbReference type="ARBA" id="ARBA00022989"/>
    </source>
</evidence>
<dbReference type="InterPro" id="IPR003838">
    <property type="entry name" value="ABC3_permease_C"/>
</dbReference>
<feature type="domain" description="ABC3 transporter permease C-terminal" evidence="8">
    <location>
        <begin position="712"/>
        <end position="829"/>
    </location>
</feature>
<organism evidence="10 11">
    <name type="scientific">Lolliginicoccus lacisalsi</name>
    <dbReference type="NCBI Taxonomy" id="2742202"/>
    <lineage>
        <taxon>Bacteria</taxon>
        <taxon>Bacillati</taxon>
        <taxon>Actinomycetota</taxon>
        <taxon>Actinomycetes</taxon>
        <taxon>Mycobacteriales</taxon>
        <taxon>Hoyosellaceae</taxon>
        <taxon>Lolliginicoccus</taxon>
    </lineage>
</organism>
<comment type="caution">
    <text evidence="10">The sequence shown here is derived from an EMBL/GenBank/DDBJ whole genome shotgun (WGS) entry which is preliminary data.</text>
</comment>
<accession>A0A927PLZ3</accession>
<keyword evidence="11" id="KW-1185">Reference proteome</keyword>
<evidence type="ECO:0000259" key="8">
    <source>
        <dbReference type="Pfam" id="PF02687"/>
    </source>
</evidence>
<dbReference type="InterPro" id="IPR050250">
    <property type="entry name" value="Macrolide_Exporter_MacB"/>
</dbReference>
<keyword evidence="3 7" id="KW-0812">Transmembrane</keyword>
<evidence type="ECO:0000256" key="6">
    <source>
        <dbReference type="ARBA" id="ARBA00038076"/>
    </source>
</evidence>
<dbReference type="PANTHER" id="PTHR30572">
    <property type="entry name" value="MEMBRANE COMPONENT OF TRANSPORTER-RELATED"/>
    <property type="match status" value="1"/>
</dbReference>
<feature type="transmembrane region" description="Helical" evidence="7">
    <location>
        <begin position="796"/>
        <end position="819"/>
    </location>
</feature>
<evidence type="ECO:0000256" key="5">
    <source>
        <dbReference type="ARBA" id="ARBA00023136"/>
    </source>
</evidence>
<evidence type="ECO:0000256" key="1">
    <source>
        <dbReference type="ARBA" id="ARBA00004651"/>
    </source>
</evidence>
<name>A0A927PLZ3_9ACTN</name>
<feature type="transmembrane region" description="Helical" evidence="7">
    <location>
        <begin position="353"/>
        <end position="373"/>
    </location>
</feature>
<dbReference type="PANTHER" id="PTHR30572:SF4">
    <property type="entry name" value="ABC TRANSPORTER PERMEASE YTRF"/>
    <property type="match status" value="1"/>
</dbReference>
<feature type="transmembrane region" description="Helical" evidence="7">
    <location>
        <begin position="307"/>
        <end position="333"/>
    </location>
</feature>
<evidence type="ECO:0000256" key="2">
    <source>
        <dbReference type="ARBA" id="ARBA00022475"/>
    </source>
</evidence>
<keyword evidence="4 7" id="KW-1133">Transmembrane helix</keyword>
<feature type="domain" description="ABC3 transporter permease C-terminal" evidence="8">
    <location>
        <begin position="262"/>
        <end position="383"/>
    </location>
</feature>
<feature type="transmembrane region" description="Helical" evidence="7">
    <location>
        <begin position="757"/>
        <end position="784"/>
    </location>
</feature>
<comment type="similarity">
    <text evidence="6">Belongs to the ABC-4 integral membrane protein family.</text>
</comment>
<dbReference type="EMBL" id="JACYWE010000002">
    <property type="protein sequence ID" value="MBD8505897.1"/>
    <property type="molecule type" value="Genomic_DNA"/>
</dbReference>
<feature type="transmembrane region" description="Helical" evidence="7">
    <location>
        <begin position="705"/>
        <end position="734"/>
    </location>
</feature>
<feature type="domain" description="MacB-like periplasmic core" evidence="9">
    <location>
        <begin position="17"/>
        <end position="227"/>
    </location>
</feature>
<feature type="transmembrane region" description="Helical" evidence="7">
    <location>
        <begin position="255"/>
        <end position="284"/>
    </location>
</feature>
<comment type="subcellular location">
    <subcellularLocation>
        <location evidence="1">Cell membrane</location>
        <topology evidence="1">Multi-pass membrane protein</topology>
    </subcellularLocation>
</comment>
<evidence type="ECO:0000256" key="7">
    <source>
        <dbReference type="SAM" id="Phobius"/>
    </source>
</evidence>
<evidence type="ECO:0000256" key="3">
    <source>
        <dbReference type="ARBA" id="ARBA00022692"/>
    </source>
</evidence>